<protein>
    <submittedName>
        <fullName evidence="2">Uncharacterized protein</fullName>
    </submittedName>
</protein>
<reference evidence="3" key="1">
    <citation type="submission" date="2017-04" db="EMBL/GenBank/DDBJ databases">
        <title>Plasmodium gonderi genome.</title>
        <authorList>
            <person name="Arisue N."/>
            <person name="Honma H."/>
            <person name="Kawai S."/>
            <person name="Tougan T."/>
            <person name="Tanabe K."/>
            <person name="Horii T."/>
        </authorList>
    </citation>
    <scope>NUCLEOTIDE SEQUENCE [LARGE SCALE GENOMIC DNA]</scope>
    <source>
        <strain evidence="3">ATCC 30045</strain>
    </source>
</reference>
<evidence type="ECO:0000313" key="3">
    <source>
        <dbReference type="Proteomes" id="UP000195521"/>
    </source>
</evidence>
<evidence type="ECO:0000313" key="2">
    <source>
        <dbReference type="EMBL" id="GAW80238.1"/>
    </source>
</evidence>
<accession>A0A1Y1JF15</accession>
<organism evidence="2 3">
    <name type="scientific">Plasmodium gonderi</name>
    <dbReference type="NCBI Taxonomy" id="77519"/>
    <lineage>
        <taxon>Eukaryota</taxon>
        <taxon>Sar</taxon>
        <taxon>Alveolata</taxon>
        <taxon>Apicomplexa</taxon>
        <taxon>Aconoidasida</taxon>
        <taxon>Haemosporida</taxon>
        <taxon>Plasmodiidae</taxon>
        <taxon>Plasmodium</taxon>
        <taxon>Plasmodium (Plasmodium)</taxon>
    </lineage>
</organism>
<feature type="region of interest" description="Disordered" evidence="1">
    <location>
        <begin position="484"/>
        <end position="514"/>
    </location>
</feature>
<dbReference type="RefSeq" id="XP_028542827.1">
    <property type="nucleotide sequence ID" value="XM_028687026.1"/>
</dbReference>
<comment type="caution">
    <text evidence="2">The sequence shown here is derived from an EMBL/GenBank/DDBJ whole genome shotgun (WGS) entry which is preliminary data.</text>
</comment>
<dbReference type="Proteomes" id="UP000195521">
    <property type="component" value="Unassembled WGS sequence"/>
</dbReference>
<gene>
    <name evidence="2" type="ORF">PGO_071530</name>
</gene>
<dbReference type="GeneID" id="39746951"/>
<keyword evidence="3" id="KW-1185">Reference proteome</keyword>
<proteinExistence type="predicted"/>
<dbReference type="EMBL" id="BDQF01000008">
    <property type="protein sequence ID" value="GAW80238.1"/>
    <property type="molecule type" value="Genomic_DNA"/>
</dbReference>
<name>A0A1Y1JF15_PLAGO</name>
<sequence length="1589" mass="184739">MEGDKDNHCYQTKHINPCRVLSSIAKYYCCNKSDVESFNFSEKHILLGTDKNNNNVTDDECIGILKRGYDCSRVPHNENFEGNVNVKQVYKKNSSKLSKNEKTSRNYDFNGLNIKNETSSYAYLEEKFPYIIQKNSPFSQNISYTPSETKKNELYIPGVNVNKNVKIHSDHYTCVEECYAKKENQEKVPKKEPYENRSNINITLSECKKFNCEHKNGMHHEKVDNVNSQSHFEHEHPNVYNNITMNNNVIDKTYNTKDELILEKIKTMLQISDKKKGNGQIEHLMKDSNTLCVDDILQYETPLSPVLEKRLLGNNESNNTKHELENTCKNGKVISKEYKENENETCPLIFLSKGRAKEQPLLVDNFSQTLRKKKKTVKIKKRLKLGLNGRKKKKIKNTNAQKKMSNMKNFNVRKVKVTKFTCPKKRYSIMNKSKQNYYCNMKRKIPIINLKKGFLHIRNKKDNQLRTKNAKECTQKRISTVKKNKKKSSDVNKGVNNYSLRFNSSKDRDKDGKNYRQKNILTDLAKFSNKNSLLNKKKIIKNIKSNKEKKHCSVSKNGINDSKGEAEKHIMPDNLDIHGIVMESSVNCGIQSDEVYLMSTRDTSNPRVHKILIENVRSNSYDSVLSGDISNSSHRSSTMETYNSKFAKIKEYFEKTNDIPCYSNEEYYTCSKSGSNRDAEENFNDSTKSVTENIKNCCPNVKNYFELCAGNGLNYIDLTKLKIEFQKSNLNNDLRSLEHINRSTRAHSNDISDKFNFELRGVKNVQKMLRKYDEKNRTNLCNKNLKFVVLKKVAHILKDAHENTQSFKAYKEGGGTFDIIKNDIIREKLSNKLKFDDSEKCHNCCEMRLKEYVRSRSNDSFFEKTILITKMGYTKLMNRHMNKEKCLKDRNMFLFSTNLLKQRSFFLHQGTYENEVVYILNCLTFYSYKMKNLLNYSIKRRQQNEQVLEVKFFTLCLIYLIEKVKKSRLTICLKGASNLIYELVRMVRYGILKLPPNVEDTKLELVIMKIYLIELIKMSRLLLTSLGCNKEGKIKISSNSSSIKDTSLVLGDNTLSKDKKHTDLSLAGKEVAHEMNKLKGNFKEENFVHRLSLSLPLCKRNDILFSTNGKTVYEKRDNNNSATKDNKKFECSEKHLCDRGTSSAGMNSIFKDKNDMIKRIDRFKPLQNCVKLEHHMENNPNYCGIYEIMKKLKKDVLLLEQNSYKNSCNLRLLMKYLDKLSYIYKVNTSLSLELKKGEILADEIKKVLQHVKEKIIIWKKMNETLCDISTLYSIKRIQKKMEKIIFTFFGDTSEKQPQRRDILEVSSCETKYNYVKNPRDACFPLIEEKSNLNVINKGGTPENRNQSIKVNDKLGNSKMKLQNLSKNDEKEMSIGYGINGYHDETEHLNQLNDDLNEAIQYKKEEFLTKPNNHYTTLKEYKEELSLMNDLQNSDNILVNDSLDYMNISEFATMLDDYVNKNLCRSKLGETLNGSNVEYDQNDIGISQHLNAFFTKQNAKKRSGVIPLEVNPYKDIHTSLNSEKCRNLIKIHGDYSSLDGKPSYDESLFSCEFCESHDNAKHSKSKSFEFITNNGNNNIVKYFKIYSQRD</sequence>
<evidence type="ECO:0000256" key="1">
    <source>
        <dbReference type="SAM" id="MobiDB-lite"/>
    </source>
</evidence>
<feature type="compositionally biased region" description="Basic and acidic residues" evidence="1">
    <location>
        <begin position="504"/>
        <end position="514"/>
    </location>
</feature>
<dbReference type="OrthoDB" id="386500at2759"/>
<dbReference type="OMA" id="YHDETEH"/>